<evidence type="ECO:0000313" key="3">
    <source>
        <dbReference type="Proteomes" id="UP000292003"/>
    </source>
</evidence>
<feature type="transmembrane region" description="Helical" evidence="1">
    <location>
        <begin position="131"/>
        <end position="149"/>
    </location>
</feature>
<dbReference type="Proteomes" id="UP000292003">
    <property type="component" value="Unassembled WGS sequence"/>
</dbReference>
<protein>
    <recommendedName>
        <fullName evidence="4">DUF2178 domain-containing protein</fullName>
    </recommendedName>
</protein>
<sequence length="158" mass="17429">MVIVVHRPHYVRVDPRLVARIRAMAATWGWGLLTAAFLIGVAVPVWGLRLPAGQEISAVLWMVPAGGSVLVLLLSGVCLLGLRSTAKADWVETTQTGQLRRMLLGWWLASIAFSGFACFVLMVDYPHLGTVLYTLMLVTVYVLTGIAYFRARSLLKQF</sequence>
<reference evidence="2 3" key="1">
    <citation type="submission" date="2019-02" db="EMBL/GenBank/DDBJ databases">
        <title>Draft genome sequence of Amycolatopsis sp. 8-3EHSu isolated from roots of Suaeda maritima.</title>
        <authorList>
            <person name="Duangmal K."/>
            <person name="Chantavorakit T."/>
        </authorList>
    </citation>
    <scope>NUCLEOTIDE SEQUENCE [LARGE SCALE GENOMIC DNA]</scope>
    <source>
        <strain evidence="2 3">8-3EHSu</strain>
    </source>
</reference>
<feature type="transmembrane region" description="Helical" evidence="1">
    <location>
        <begin position="103"/>
        <end position="125"/>
    </location>
</feature>
<gene>
    <name evidence="2" type="ORF">EWH70_05820</name>
</gene>
<keyword evidence="1" id="KW-0812">Transmembrane</keyword>
<dbReference type="AlphaFoldDB" id="A0A4Q7JDF2"/>
<proteinExistence type="predicted"/>
<evidence type="ECO:0000256" key="1">
    <source>
        <dbReference type="SAM" id="Phobius"/>
    </source>
</evidence>
<dbReference type="EMBL" id="SFCC01000002">
    <property type="protein sequence ID" value="RZQ65387.1"/>
    <property type="molecule type" value="Genomic_DNA"/>
</dbReference>
<evidence type="ECO:0000313" key="2">
    <source>
        <dbReference type="EMBL" id="RZQ65387.1"/>
    </source>
</evidence>
<feature type="transmembrane region" description="Helical" evidence="1">
    <location>
        <begin position="58"/>
        <end position="82"/>
    </location>
</feature>
<keyword evidence="1" id="KW-1133">Transmembrane helix</keyword>
<organism evidence="2 3">
    <name type="scientific">Amycolatopsis suaedae</name>
    <dbReference type="NCBI Taxonomy" id="2510978"/>
    <lineage>
        <taxon>Bacteria</taxon>
        <taxon>Bacillati</taxon>
        <taxon>Actinomycetota</taxon>
        <taxon>Actinomycetes</taxon>
        <taxon>Pseudonocardiales</taxon>
        <taxon>Pseudonocardiaceae</taxon>
        <taxon>Amycolatopsis</taxon>
    </lineage>
</organism>
<keyword evidence="3" id="KW-1185">Reference proteome</keyword>
<dbReference type="RefSeq" id="WP_130474172.1">
    <property type="nucleotide sequence ID" value="NZ_SFCC01000002.1"/>
</dbReference>
<feature type="transmembrane region" description="Helical" evidence="1">
    <location>
        <begin position="21"/>
        <end position="46"/>
    </location>
</feature>
<accession>A0A4Q7JDF2</accession>
<keyword evidence="1" id="KW-0472">Membrane</keyword>
<evidence type="ECO:0008006" key="4">
    <source>
        <dbReference type="Google" id="ProtNLM"/>
    </source>
</evidence>
<name>A0A4Q7JDF2_9PSEU</name>
<comment type="caution">
    <text evidence="2">The sequence shown here is derived from an EMBL/GenBank/DDBJ whole genome shotgun (WGS) entry which is preliminary data.</text>
</comment>